<protein>
    <submittedName>
        <fullName evidence="4">Cobalamin-binding protein</fullName>
    </submittedName>
</protein>
<dbReference type="Proteomes" id="UP001595478">
    <property type="component" value="Unassembled WGS sequence"/>
</dbReference>
<dbReference type="PROSITE" id="PS50983">
    <property type="entry name" value="FE_B12_PBP"/>
    <property type="match status" value="1"/>
</dbReference>
<evidence type="ECO:0000259" key="3">
    <source>
        <dbReference type="PROSITE" id="PS50983"/>
    </source>
</evidence>
<evidence type="ECO:0000256" key="2">
    <source>
        <dbReference type="SAM" id="SignalP"/>
    </source>
</evidence>
<dbReference type="InterPro" id="IPR050902">
    <property type="entry name" value="ABC_Transporter_SBP"/>
</dbReference>
<dbReference type="Gene3D" id="3.40.50.1980">
    <property type="entry name" value="Nitrogenase molybdenum iron protein domain"/>
    <property type="match status" value="2"/>
</dbReference>
<dbReference type="PANTHER" id="PTHR30535">
    <property type="entry name" value="VITAMIN B12-BINDING PROTEIN"/>
    <property type="match status" value="1"/>
</dbReference>
<dbReference type="CDD" id="cd01144">
    <property type="entry name" value="BtuF"/>
    <property type="match status" value="1"/>
</dbReference>
<accession>A0ABV7FR08</accession>
<evidence type="ECO:0000256" key="1">
    <source>
        <dbReference type="ARBA" id="ARBA00022729"/>
    </source>
</evidence>
<dbReference type="Pfam" id="PF01497">
    <property type="entry name" value="Peripla_BP_2"/>
    <property type="match status" value="1"/>
</dbReference>
<sequence>MLRYLKLWLGVVLLGAAPYLAASSLANTSVSRDNGLSNEEKQDLRFIVLAPHIVETMFDIGAGAQIIGTSEHADYPLAAKAIPRVGNYARLQIEKILQLRPDFVIAWKTGNPSDDIARLKKYGINIVYSHPTRLEDVESEINMLGELTGRQTRASKLAKEYSARLSALRERYQEAAPISVFYELWPRPLRTVAANAWPQQQLTLCGARNPFVDAKEDYPQVALEKVLEYQPQIIIQALSAGVENPDSIQWQQWPKIPAVKHQQILQPNADKVHRMTRRMLDELTLLCEQIDTARRVYGL</sequence>
<dbReference type="SUPFAM" id="SSF53807">
    <property type="entry name" value="Helical backbone' metal receptor"/>
    <property type="match status" value="1"/>
</dbReference>
<keyword evidence="5" id="KW-1185">Reference proteome</keyword>
<evidence type="ECO:0000313" key="5">
    <source>
        <dbReference type="Proteomes" id="UP001595478"/>
    </source>
</evidence>
<feature type="domain" description="Fe/B12 periplasmic-binding" evidence="3">
    <location>
        <begin position="45"/>
        <end position="294"/>
    </location>
</feature>
<dbReference type="NCBIfam" id="NF038402">
    <property type="entry name" value="TroA_like"/>
    <property type="match status" value="1"/>
</dbReference>
<gene>
    <name evidence="4" type="ORF">ACFOHL_14205</name>
</gene>
<feature type="chain" id="PRO_5045926700" evidence="2">
    <location>
        <begin position="22"/>
        <end position="299"/>
    </location>
</feature>
<dbReference type="InterPro" id="IPR002491">
    <property type="entry name" value="ABC_transptr_periplasmic_BD"/>
</dbReference>
<evidence type="ECO:0000313" key="4">
    <source>
        <dbReference type="EMBL" id="MFC3122774.1"/>
    </source>
</evidence>
<keyword evidence="1 2" id="KW-0732">Signal</keyword>
<dbReference type="RefSeq" id="WP_376920895.1">
    <property type="nucleotide sequence ID" value="NZ_JBHRSW010000029.1"/>
</dbReference>
<dbReference type="PANTHER" id="PTHR30535:SF34">
    <property type="entry name" value="MOLYBDATE-BINDING PROTEIN MOLA"/>
    <property type="match status" value="1"/>
</dbReference>
<dbReference type="InterPro" id="IPR054828">
    <property type="entry name" value="Vit_B12_bind_prot"/>
</dbReference>
<reference evidence="5" key="1">
    <citation type="journal article" date="2019" name="Int. J. Syst. Evol. Microbiol.">
        <title>The Global Catalogue of Microorganisms (GCM) 10K type strain sequencing project: providing services to taxonomists for standard genome sequencing and annotation.</title>
        <authorList>
            <consortium name="The Broad Institute Genomics Platform"/>
            <consortium name="The Broad Institute Genome Sequencing Center for Infectious Disease"/>
            <person name="Wu L."/>
            <person name="Ma J."/>
        </authorList>
    </citation>
    <scope>NUCLEOTIDE SEQUENCE [LARGE SCALE GENOMIC DNA]</scope>
    <source>
        <strain evidence="5">KCTC 52473</strain>
    </source>
</reference>
<organism evidence="4 5">
    <name type="scientific">Agaribacter flavus</name>
    <dbReference type="NCBI Taxonomy" id="1902781"/>
    <lineage>
        <taxon>Bacteria</taxon>
        <taxon>Pseudomonadati</taxon>
        <taxon>Pseudomonadota</taxon>
        <taxon>Gammaproteobacteria</taxon>
        <taxon>Alteromonadales</taxon>
        <taxon>Alteromonadaceae</taxon>
        <taxon>Agaribacter</taxon>
    </lineage>
</organism>
<name>A0ABV7FR08_9ALTE</name>
<proteinExistence type="predicted"/>
<comment type="caution">
    <text evidence="4">The sequence shown here is derived from an EMBL/GenBank/DDBJ whole genome shotgun (WGS) entry which is preliminary data.</text>
</comment>
<dbReference type="EMBL" id="JBHRSW010000029">
    <property type="protein sequence ID" value="MFC3122774.1"/>
    <property type="molecule type" value="Genomic_DNA"/>
</dbReference>
<feature type="signal peptide" evidence="2">
    <location>
        <begin position="1"/>
        <end position="21"/>
    </location>
</feature>